<dbReference type="EMBL" id="BLLA01000001">
    <property type="protein sequence ID" value="GFG95251.1"/>
    <property type="molecule type" value="Genomic_DNA"/>
</dbReference>
<dbReference type="AlphaFoldDB" id="A0A7I9Z2S4"/>
<reference evidence="1 2" key="1">
    <citation type="journal article" date="2019" name="Emerg. Microbes Infect.">
        <title>Comprehensive subspecies identification of 175 nontuberculous mycobacteria species based on 7547 genomic profiles.</title>
        <authorList>
            <person name="Matsumoto Y."/>
            <person name="Kinjo T."/>
            <person name="Motooka D."/>
            <person name="Nabeya D."/>
            <person name="Jung N."/>
            <person name="Uechi K."/>
            <person name="Horii T."/>
            <person name="Iida T."/>
            <person name="Fujita J."/>
            <person name="Nakamura S."/>
        </authorList>
    </citation>
    <scope>NUCLEOTIDE SEQUENCE [LARGE SCALE GENOMIC DNA]</scope>
    <source>
        <strain evidence="1 2">JCM 30726</strain>
    </source>
</reference>
<dbReference type="RefSeq" id="WP_163706925.1">
    <property type="nucleotide sequence ID" value="NZ_BLLA01000001.1"/>
</dbReference>
<comment type="caution">
    <text evidence="1">The sequence shown here is derived from an EMBL/GenBank/DDBJ whole genome shotgun (WGS) entry which is preliminary data.</text>
</comment>
<evidence type="ECO:0000313" key="2">
    <source>
        <dbReference type="Proteomes" id="UP000465301"/>
    </source>
</evidence>
<evidence type="ECO:0000313" key="1">
    <source>
        <dbReference type="EMBL" id="GFG95251.1"/>
    </source>
</evidence>
<evidence type="ECO:0008006" key="3">
    <source>
        <dbReference type="Google" id="ProtNLM"/>
    </source>
</evidence>
<protein>
    <recommendedName>
        <fullName evidence="3">Iron reductase</fullName>
    </recommendedName>
</protein>
<name>A0A7I9Z2S4_9MYCO</name>
<organism evidence="1 2">
    <name type="scientific">Mycobacterium timonense</name>
    <dbReference type="NCBI Taxonomy" id="701043"/>
    <lineage>
        <taxon>Bacteria</taxon>
        <taxon>Bacillati</taxon>
        <taxon>Actinomycetota</taxon>
        <taxon>Actinomycetes</taxon>
        <taxon>Mycobacteriales</taxon>
        <taxon>Mycobacteriaceae</taxon>
        <taxon>Mycobacterium</taxon>
        <taxon>Mycobacterium avium complex (MAC)</taxon>
    </lineage>
</organism>
<sequence length="263" mass="28685">MRAAIHHPLISGMDIRRELPVHESSRRLRALFPACPLVYGIAVLDDVVRHRWWPLDSPRTDALLRAMFHDAADTIGHHAAARQLAASLVHEIIGRMLPLVLLEGRAWDVGLENLWLHRDRDGAIDWAAVVDPTLRVLPDDPCVAAPSGAAFGWRPRQEGVLTLPNEAALAIWVAHRCHRSLARLFDSVYAVSGGVLAVTAMWHIVGSAIVGVAAQIPRSPFADDDVITRRSQAILDALVGFGLPVRRSRCAAAPLLAAHVGSH</sequence>
<gene>
    <name evidence="1" type="ORF">MTIM_11300</name>
</gene>
<proteinExistence type="predicted"/>
<dbReference type="Proteomes" id="UP000465301">
    <property type="component" value="Unassembled WGS sequence"/>
</dbReference>
<keyword evidence="2" id="KW-1185">Reference proteome</keyword>
<accession>A0A7I9Z2S4</accession>